<dbReference type="InterPro" id="IPR012132">
    <property type="entry name" value="GMC_OxRdtase"/>
</dbReference>
<gene>
    <name evidence="7" type="ORF">EW146_g6212</name>
</gene>
<dbReference type="Proteomes" id="UP000310158">
    <property type="component" value="Unassembled WGS sequence"/>
</dbReference>
<proteinExistence type="inferred from homology"/>
<dbReference type="InterPro" id="IPR036188">
    <property type="entry name" value="FAD/NAD-bd_sf"/>
</dbReference>
<dbReference type="EMBL" id="SGPL01000304">
    <property type="protein sequence ID" value="THH14087.1"/>
    <property type="molecule type" value="Genomic_DNA"/>
</dbReference>
<dbReference type="OrthoDB" id="269227at2759"/>
<reference evidence="7 8" key="1">
    <citation type="submission" date="2019-02" db="EMBL/GenBank/DDBJ databases">
        <title>Genome sequencing of the rare red list fungi Bondarzewia mesenterica.</title>
        <authorList>
            <person name="Buettner E."/>
            <person name="Kellner H."/>
        </authorList>
    </citation>
    <scope>NUCLEOTIDE SEQUENCE [LARGE SCALE GENOMIC DNA]</scope>
    <source>
        <strain evidence="7 8">DSM 108281</strain>
    </source>
</reference>
<sequence>MRSLSLSIGLSLLPFAFAFPDLPLQKRASGVTSSPSAAAGQTFDYIVVGAGLTGTTVAARLAENSGMTVLLIEAGNDDRGDSRVYDIYEYSQAFGYRARLGLGN</sequence>
<dbReference type="GO" id="GO:0016491">
    <property type="term" value="F:oxidoreductase activity"/>
    <property type="evidence" value="ECO:0007669"/>
    <property type="project" value="UniProtKB-KW"/>
</dbReference>
<accession>A0A4S4LQA5</accession>
<dbReference type="Pfam" id="PF13450">
    <property type="entry name" value="NAD_binding_8"/>
    <property type="match status" value="1"/>
</dbReference>
<comment type="caution">
    <text evidence="7">The sequence shown here is derived from an EMBL/GenBank/DDBJ whole genome shotgun (WGS) entry which is preliminary data.</text>
</comment>
<evidence type="ECO:0000313" key="7">
    <source>
        <dbReference type="EMBL" id="THH14087.1"/>
    </source>
</evidence>
<keyword evidence="5" id="KW-0560">Oxidoreductase</keyword>
<keyword evidence="4" id="KW-0274">FAD</keyword>
<keyword evidence="3" id="KW-0285">Flavoprotein</keyword>
<protein>
    <submittedName>
        <fullName evidence="7">Uncharacterized protein</fullName>
    </submittedName>
</protein>
<name>A0A4S4LQA5_9AGAM</name>
<evidence type="ECO:0000256" key="3">
    <source>
        <dbReference type="ARBA" id="ARBA00022630"/>
    </source>
</evidence>
<dbReference type="AlphaFoldDB" id="A0A4S4LQA5"/>
<dbReference type="Gene3D" id="3.50.50.60">
    <property type="entry name" value="FAD/NAD(P)-binding domain"/>
    <property type="match status" value="1"/>
</dbReference>
<dbReference type="PANTHER" id="PTHR11552">
    <property type="entry name" value="GLUCOSE-METHANOL-CHOLINE GMC OXIDOREDUCTASE"/>
    <property type="match status" value="1"/>
</dbReference>
<comment type="cofactor">
    <cofactor evidence="1">
        <name>FAD</name>
        <dbReference type="ChEBI" id="CHEBI:57692"/>
    </cofactor>
</comment>
<evidence type="ECO:0000256" key="6">
    <source>
        <dbReference type="SAM" id="SignalP"/>
    </source>
</evidence>
<keyword evidence="8" id="KW-1185">Reference proteome</keyword>
<feature type="chain" id="PRO_5020184072" evidence="6">
    <location>
        <begin position="19"/>
        <end position="104"/>
    </location>
</feature>
<comment type="similarity">
    <text evidence="2">Belongs to the GMC oxidoreductase family.</text>
</comment>
<organism evidence="7 8">
    <name type="scientific">Bondarzewia mesenterica</name>
    <dbReference type="NCBI Taxonomy" id="1095465"/>
    <lineage>
        <taxon>Eukaryota</taxon>
        <taxon>Fungi</taxon>
        <taxon>Dikarya</taxon>
        <taxon>Basidiomycota</taxon>
        <taxon>Agaricomycotina</taxon>
        <taxon>Agaricomycetes</taxon>
        <taxon>Russulales</taxon>
        <taxon>Bondarzewiaceae</taxon>
        <taxon>Bondarzewia</taxon>
    </lineage>
</organism>
<dbReference type="InterPro" id="IPR027424">
    <property type="entry name" value="Glucose_Oxidase_domain_2"/>
</dbReference>
<evidence type="ECO:0000256" key="4">
    <source>
        <dbReference type="ARBA" id="ARBA00022827"/>
    </source>
</evidence>
<feature type="signal peptide" evidence="6">
    <location>
        <begin position="1"/>
        <end position="18"/>
    </location>
</feature>
<evidence type="ECO:0000256" key="1">
    <source>
        <dbReference type="ARBA" id="ARBA00001974"/>
    </source>
</evidence>
<keyword evidence="6" id="KW-0732">Signal</keyword>
<dbReference type="SUPFAM" id="SSF51905">
    <property type="entry name" value="FAD/NAD(P)-binding domain"/>
    <property type="match status" value="1"/>
</dbReference>
<evidence type="ECO:0000256" key="2">
    <source>
        <dbReference type="ARBA" id="ARBA00010790"/>
    </source>
</evidence>
<dbReference type="GO" id="GO:0050660">
    <property type="term" value="F:flavin adenine dinucleotide binding"/>
    <property type="evidence" value="ECO:0007669"/>
    <property type="project" value="InterPro"/>
</dbReference>
<dbReference type="Gene3D" id="4.10.450.10">
    <property type="entry name" value="Glucose Oxidase, domain 2"/>
    <property type="match status" value="1"/>
</dbReference>
<evidence type="ECO:0000256" key="5">
    <source>
        <dbReference type="ARBA" id="ARBA00023002"/>
    </source>
</evidence>
<evidence type="ECO:0000313" key="8">
    <source>
        <dbReference type="Proteomes" id="UP000310158"/>
    </source>
</evidence>
<dbReference type="PANTHER" id="PTHR11552:SF147">
    <property type="entry name" value="CHOLINE DEHYDROGENASE, MITOCHONDRIAL"/>
    <property type="match status" value="1"/>
</dbReference>